<sequence length="129" mass="14021">MSQSSCSPFPSESNGPSPNRSDATCVRMAGMAATLANSIRIWPVGSKLRTLPPDRGQRQQHSYSLRKKIDKSVTTLHAVTDKFISSIISMIVLPKTCIRVNGFVELRTVFASTLVGPEIPCVCLSPESE</sequence>
<dbReference type="VEuPathDB" id="FungiDB:CPAG_02939"/>
<evidence type="ECO:0000313" key="3">
    <source>
        <dbReference type="Proteomes" id="UP000054567"/>
    </source>
</evidence>
<protein>
    <submittedName>
        <fullName evidence="2">Uncharacterized protein</fullName>
    </submittedName>
</protein>
<reference evidence="3" key="3">
    <citation type="journal article" date="2010" name="Genome Res.">
        <title>Population genomic sequencing of Coccidioides fungi reveals recent hybridization and transposon control.</title>
        <authorList>
            <person name="Neafsey D.E."/>
            <person name="Barker B.M."/>
            <person name="Sharpton T.J."/>
            <person name="Stajich J.E."/>
            <person name="Park D.J."/>
            <person name="Whiston E."/>
            <person name="Hung C.-Y."/>
            <person name="McMahan C."/>
            <person name="White J."/>
            <person name="Sykes S."/>
            <person name="Heiman D."/>
            <person name="Young S."/>
            <person name="Zeng Q."/>
            <person name="Abouelleil A."/>
            <person name="Aftuck L."/>
            <person name="Bessette D."/>
            <person name="Brown A."/>
            <person name="FitzGerald M."/>
            <person name="Lui A."/>
            <person name="Macdonald J.P."/>
            <person name="Priest M."/>
            <person name="Orbach M.J."/>
            <person name="Galgiani J.N."/>
            <person name="Kirkland T.N."/>
            <person name="Cole G.T."/>
            <person name="Birren B.W."/>
            <person name="Henn M.R."/>
            <person name="Taylor J.W."/>
            <person name="Rounsley S.D."/>
        </authorList>
    </citation>
    <scope>NUCLEOTIDE SEQUENCE [LARGE SCALE GENOMIC DNA]</scope>
    <source>
        <strain evidence="3">RMSCC 3488</strain>
    </source>
</reference>
<dbReference type="EMBL" id="DS268110">
    <property type="protein sequence ID" value="KMM66601.1"/>
    <property type="molecule type" value="Genomic_DNA"/>
</dbReference>
<evidence type="ECO:0000313" key="2">
    <source>
        <dbReference type="EMBL" id="KMM66601.1"/>
    </source>
</evidence>
<evidence type="ECO:0000256" key="1">
    <source>
        <dbReference type="SAM" id="MobiDB-lite"/>
    </source>
</evidence>
<feature type="compositionally biased region" description="Low complexity" evidence="1">
    <location>
        <begin position="1"/>
        <end position="13"/>
    </location>
</feature>
<feature type="region of interest" description="Disordered" evidence="1">
    <location>
        <begin position="1"/>
        <end position="23"/>
    </location>
</feature>
<dbReference type="Proteomes" id="UP000054567">
    <property type="component" value="Unassembled WGS sequence"/>
</dbReference>
<accession>A0A0J6F183</accession>
<dbReference type="AlphaFoldDB" id="A0A0J6F183"/>
<reference evidence="3" key="2">
    <citation type="journal article" date="2009" name="Genome Res.">
        <title>Comparative genomic analyses of the human fungal pathogens Coccidioides and their relatives.</title>
        <authorList>
            <person name="Sharpton T.J."/>
            <person name="Stajich J.E."/>
            <person name="Rounsley S.D."/>
            <person name="Gardner M.J."/>
            <person name="Wortman J.R."/>
            <person name="Jordar V.S."/>
            <person name="Maiti R."/>
            <person name="Kodira C.D."/>
            <person name="Neafsey D.E."/>
            <person name="Zeng Q."/>
            <person name="Hung C.-Y."/>
            <person name="McMahan C."/>
            <person name="Muszewska A."/>
            <person name="Grynberg M."/>
            <person name="Mandel M.A."/>
            <person name="Kellner E.M."/>
            <person name="Barker B.M."/>
            <person name="Galgiani J.N."/>
            <person name="Orbach M.J."/>
            <person name="Kirkland T.N."/>
            <person name="Cole G.T."/>
            <person name="Henn M.R."/>
            <person name="Birren B.W."/>
            <person name="Taylor J.W."/>
        </authorList>
    </citation>
    <scope>NUCLEOTIDE SEQUENCE [LARGE SCALE GENOMIC DNA]</scope>
    <source>
        <strain evidence="3">RMSCC 3488</strain>
    </source>
</reference>
<reference evidence="2 3" key="1">
    <citation type="submission" date="2007-06" db="EMBL/GenBank/DDBJ databases">
        <title>The Genome Sequence of Coccidioides posadasii RMSCC_3488.</title>
        <authorList>
            <consortium name="Coccidioides Genome Resources Consortium"/>
            <consortium name="The Broad Institute Genome Sequencing Platform"/>
            <person name="Henn M.R."/>
            <person name="Sykes S."/>
            <person name="Young S."/>
            <person name="Jaffe D."/>
            <person name="Berlin A."/>
            <person name="Alvarez P."/>
            <person name="Butler J."/>
            <person name="Gnerre S."/>
            <person name="Grabherr M."/>
            <person name="Mauceli E."/>
            <person name="Brockman W."/>
            <person name="Kodira C."/>
            <person name="Alvarado L."/>
            <person name="Zeng Q."/>
            <person name="Crawford M."/>
            <person name="Antoine C."/>
            <person name="Devon K."/>
            <person name="Galgiani J."/>
            <person name="Orsborn K."/>
            <person name="Lewis M.L."/>
            <person name="Nusbaum C."/>
            <person name="Galagan J."/>
            <person name="Birren B."/>
        </authorList>
    </citation>
    <scope>NUCLEOTIDE SEQUENCE [LARGE SCALE GENOMIC DNA]</scope>
    <source>
        <strain evidence="2 3">RMSCC 3488</strain>
    </source>
</reference>
<organism evidence="2 3">
    <name type="scientific">Coccidioides posadasii RMSCC 3488</name>
    <dbReference type="NCBI Taxonomy" id="454284"/>
    <lineage>
        <taxon>Eukaryota</taxon>
        <taxon>Fungi</taxon>
        <taxon>Dikarya</taxon>
        <taxon>Ascomycota</taxon>
        <taxon>Pezizomycotina</taxon>
        <taxon>Eurotiomycetes</taxon>
        <taxon>Eurotiomycetidae</taxon>
        <taxon>Onygenales</taxon>
        <taxon>Onygenaceae</taxon>
        <taxon>Coccidioides</taxon>
    </lineage>
</organism>
<proteinExistence type="predicted"/>
<name>A0A0J6F183_COCPO</name>
<gene>
    <name evidence="2" type="ORF">CPAG_02939</name>
</gene>